<organism evidence="1">
    <name type="scientific">Rhizophora mucronata</name>
    <name type="common">Asiatic mangrove</name>
    <dbReference type="NCBI Taxonomy" id="61149"/>
    <lineage>
        <taxon>Eukaryota</taxon>
        <taxon>Viridiplantae</taxon>
        <taxon>Streptophyta</taxon>
        <taxon>Embryophyta</taxon>
        <taxon>Tracheophyta</taxon>
        <taxon>Spermatophyta</taxon>
        <taxon>Magnoliopsida</taxon>
        <taxon>eudicotyledons</taxon>
        <taxon>Gunneridae</taxon>
        <taxon>Pentapetalae</taxon>
        <taxon>rosids</taxon>
        <taxon>fabids</taxon>
        <taxon>Malpighiales</taxon>
        <taxon>Rhizophoraceae</taxon>
        <taxon>Rhizophora</taxon>
    </lineage>
</organism>
<sequence>MKLGEEIHRYCSTFWIVLLSPFY</sequence>
<reference evidence="1" key="1">
    <citation type="submission" date="2018-02" db="EMBL/GenBank/DDBJ databases">
        <title>Rhizophora mucronata_Transcriptome.</title>
        <authorList>
            <person name="Meera S.P."/>
            <person name="Sreeshan A."/>
            <person name="Augustine A."/>
        </authorList>
    </citation>
    <scope>NUCLEOTIDE SEQUENCE</scope>
    <source>
        <tissue evidence="1">Leaf</tissue>
    </source>
</reference>
<proteinExistence type="predicted"/>
<protein>
    <submittedName>
        <fullName evidence="1">Uncharacterized protein</fullName>
    </submittedName>
</protein>
<name>A0A2P2MZ78_RHIMU</name>
<dbReference type="EMBL" id="GGEC01055012">
    <property type="protein sequence ID" value="MBX35496.1"/>
    <property type="molecule type" value="Transcribed_RNA"/>
</dbReference>
<accession>A0A2P2MZ78</accession>
<dbReference type="AlphaFoldDB" id="A0A2P2MZ78"/>
<evidence type="ECO:0000313" key="1">
    <source>
        <dbReference type="EMBL" id="MBX35496.1"/>
    </source>
</evidence>